<protein>
    <submittedName>
        <fullName evidence="1">Uncharacterized protein</fullName>
    </submittedName>
</protein>
<evidence type="ECO:0000313" key="1">
    <source>
        <dbReference type="EMBL" id="KAH9712770.1"/>
    </source>
</evidence>
<reference evidence="2" key="1">
    <citation type="journal article" date="2023" name="Hortic. Res.">
        <title>A chromosome-level phased genome enabling allele-level studies in sweet orange: a case study on citrus Huanglongbing tolerance.</title>
        <authorList>
            <person name="Wu B."/>
            <person name="Yu Q."/>
            <person name="Deng Z."/>
            <person name="Duan Y."/>
            <person name="Luo F."/>
            <person name="Gmitter F. Jr."/>
        </authorList>
    </citation>
    <scope>NUCLEOTIDE SEQUENCE [LARGE SCALE GENOMIC DNA]</scope>
    <source>
        <strain evidence="2">cv. Valencia</strain>
    </source>
</reference>
<dbReference type="EMBL" id="CM039176">
    <property type="protein sequence ID" value="KAH9712770.1"/>
    <property type="molecule type" value="Genomic_DNA"/>
</dbReference>
<comment type="caution">
    <text evidence="1">The sequence shown here is derived from an EMBL/GenBank/DDBJ whole genome shotgun (WGS) entry which is preliminary data.</text>
</comment>
<evidence type="ECO:0000313" key="2">
    <source>
        <dbReference type="Proteomes" id="UP000829398"/>
    </source>
</evidence>
<keyword evidence="2" id="KW-1185">Reference proteome</keyword>
<organism evidence="1 2">
    <name type="scientific">Citrus sinensis</name>
    <name type="common">Sweet orange</name>
    <name type="synonym">Citrus aurantium var. sinensis</name>
    <dbReference type="NCBI Taxonomy" id="2711"/>
    <lineage>
        <taxon>Eukaryota</taxon>
        <taxon>Viridiplantae</taxon>
        <taxon>Streptophyta</taxon>
        <taxon>Embryophyta</taxon>
        <taxon>Tracheophyta</taxon>
        <taxon>Spermatophyta</taxon>
        <taxon>Magnoliopsida</taxon>
        <taxon>eudicotyledons</taxon>
        <taxon>Gunneridae</taxon>
        <taxon>Pentapetalae</taxon>
        <taxon>rosids</taxon>
        <taxon>malvids</taxon>
        <taxon>Sapindales</taxon>
        <taxon>Rutaceae</taxon>
        <taxon>Aurantioideae</taxon>
        <taxon>Citrus</taxon>
    </lineage>
</organism>
<proteinExistence type="predicted"/>
<name>A0ACB8J5P3_CITSI</name>
<sequence>MFTEGLDSNALKWVRQGGAKKDIFGSLLTQRSKHDTTTNLRNGGRDIGLAQASKFRSGHSSSGVVPVSQTVHVRENDSGSGSDMDISPDSDDEVYRGKYSVKSPRQDHKIGNDAATKPGHKQADYGKVGNHSISSLSRKEAMQRQMNSAVRVERGRGGILLGKPGTAEEELPYSATRTEVVFAHSGSNNGCDSLRGTYTSDSYSCVTSGSNLETTAKQTDKYLQDIPSAPPFVSSGSAMEQVVGQSSAFSATTYVPKATGSIPSTAPGKGCTGYKVSDVSNRTAAGIQRDTSASSLPARLPTFHASGLGPWCAVISYDACVRLCLHSWAKGCEEQAPYFLNNECAVLRDAFGLRQVLLQSEEELLAKQSSELISEGAALKSKKTCGKLKVQELIRQHFSNLNSMVISGWDEIRKVRITPRIPANGSFSQQSLAYVHASTKYVKEVSRVLRNRVTTSHKTSSSYESVQETYSCQLRLKSISEEDAIRLQAGSGETHMFFPDSVGDDLIVEVHGSKGEYYGRVLAQVAAIADDPSDKLRWWPIYSEPEHELVGRIQLYINYSTSEVENNNLKGGCVAETVAYDLVLEVAMKAQKFQQRNLLLNGPWKWLLDNFASYYGVSDAYTKLRYLSYVMDVATPTHDCLALNRILGEIDDQVQQILALLFENYKSLDELSPSGLIDVFGPPTGLSAPALASAVKLYTLLHDILASESQLKLTRYFQQMVIQAAVKKRSRRHLAETDEYVVSKNEGTLVNPEGLSTAYQKMKSLILSVRNEICTDIEIHNQRVLLSFIDLPNLSASIYSVDLCNRLQAFLAACPPSGPSPPVAELVIATADFQRDLSCWNINHVKGGIEAKELFHSYITHWIYDKRRALLDISKLDKVKWAGVKTQNSTTPYVDEMDDQLKAMLNEYEVIIRRWPEYAVVLENAVADIERAIAEALDKQYADVLSPLKDNLTAKVFGLKYVQKIAKRTVNVYFVPDELGILLNSMKRMLDVLWPKIESQFKSWSSCIADGGNAVVGEHLSEITVMMRAKFRNYLLAVVEKFVENTKMQSTTKLKKIIQDSEETCAESDVRSRMQPLKDLLIKTMDRLHTVVEPHVFILICRIFWDQMGKDVLNFLENKREHRSWYKSSRFAVSILDDIFASQMQQLLGNALQEKDLEPPRSVMEVRSMLCKDSANYKDNNYYY</sequence>
<accession>A0ACB8J5P3</accession>
<dbReference type="Proteomes" id="UP000829398">
    <property type="component" value="Chromosome 7"/>
</dbReference>
<gene>
    <name evidence="1" type="ORF">KPL71_020147</name>
</gene>